<organism evidence="1 2">
    <name type="scientific">Operophtera brumata nucleopolyhedrovirus</name>
    <dbReference type="NCBI Taxonomy" id="1046267"/>
    <lineage>
        <taxon>Viruses</taxon>
        <taxon>Viruses incertae sedis</taxon>
        <taxon>Naldaviricetes</taxon>
        <taxon>Lefavirales</taxon>
        <taxon>Baculoviridae</taxon>
        <taxon>Alphabaculovirus</taxon>
        <taxon>Alphabaculovirus opbrumatae</taxon>
    </lineage>
</organism>
<dbReference type="OrthoDB" id="2748at10239"/>
<dbReference type="KEGG" id="vg:41699982"/>
<protein>
    <submittedName>
        <fullName evidence="1">VP80</fullName>
    </submittedName>
</protein>
<dbReference type="Proteomes" id="UP000290445">
    <property type="component" value="Segment"/>
</dbReference>
<keyword evidence="2" id="KW-1185">Reference proteome</keyword>
<proteinExistence type="predicted"/>
<dbReference type="EMBL" id="MF614691">
    <property type="protein sequence ID" value="AUA60319.1"/>
    <property type="molecule type" value="Genomic_DNA"/>
</dbReference>
<accession>A0A2H4UZX4</accession>
<evidence type="ECO:0000313" key="1">
    <source>
        <dbReference type="EMBL" id="AUA60319.1"/>
    </source>
</evidence>
<dbReference type="GeneID" id="41699982"/>
<reference evidence="1 2" key="1">
    <citation type="journal article" date="2017" name="Viruses">
        <title>The Operophtera brumata Nucleopolyhedrovirus (OpbuNPV) Represents an Early, Divergent Lineage within Genus Alphabaculovirus.</title>
        <authorList>
            <person name="Harrison R.L."/>
            <person name="Rowley D.L."/>
            <person name="Mowery J.D."/>
            <person name="Bauchan G.R."/>
            <person name="Burand J.P."/>
        </authorList>
    </citation>
    <scope>NUCLEOTIDE SEQUENCE [LARGE SCALE GENOMIC DNA]</scope>
    <source>
        <strain evidence="1">OpbuNPV-MA</strain>
    </source>
</reference>
<name>A0A2H4UZX4_9ABAC</name>
<sequence length="586" mass="68270">MESDESFLSSVPDELSRFNNDARKMLSYLKKLEKLPNYVYLKTIITDKLTDPTSEMLLPTVHLDFAKVDRLKLLYLEKFSKKYKRYGITVELNKSGTTRAQTKTSDDVSPNDLFDYANTAHRDVVNYIQNTPNYNDSELTKILGDSMNSISEFITENKQLPNINVNDMVNQLLIDSVQLFFIAYSQYADVNFSRSKLINFALNNCDEPLLCEIIERIKSNADDDEKVVNYYDYERANYYVRKVIDMYNDEHGLIKFKCNELSSIKNVKDIPEAEIARVKNSLVEIARAERARSSFDEIAEVQSNLDELSKFLPSSDTSQMMTASSMVEQNNRFDASSPDLAIIEDMAIPQQMIDSPPPPPVIDETVYNIAYFDSFIRPQTNIEMNVDKHVFNMPAYLREEAITTNTMFKLNNRLDELCATMPADETMAQDEISIQSFYLNLNNLCDVPRRINFYNMLKPITLYVRDHSTQTNIHEFIIRQFHYFVSAANNWNKLKQDYIAQYMTDVDLKFLVLLQLTFLKNYRAFIDKYIDTKIVNHYNPILLRALKTYDSIINKQFDRLNLAFEYRPNEINTPPSRLIMYIINSK</sequence>
<dbReference type="RefSeq" id="YP_009552648.1">
    <property type="nucleotide sequence ID" value="NC_040621.1"/>
</dbReference>
<evidence type="ECO:0000313" key="2">
    <source>
        <dbReference type="Proteomes" id="UP000290445"/>
    </source>
</evidence>